<comment type="subcellular location">
    <subcellularLocation>
        <location evidence="1">Nucleus</location>
    </subcellularLocation>
</comment>
<name>A0AAN5IAS1_9BILA</name>
<proteinExistence type="inferred from homology"/>
<keyword evidence="3" id="KW-0479">Metal-binding</keyword>
<feature type="domain" description="C2H2-type" evidence="13">
    <location>
        <begin position="286"/>
        <end position="311"/>
    </location>
</feature>
<keyword evidence="4" id="KW-0677">Repeat</keyword>
<dbReference type="SMART" id="SM00355">
    <property type="entry name" value="ZnF_C2H2"/>
    <property type="match status" value="3"/>
</dbReference>
<dbReference type="Pfam" id="PF00096">
    <property type="entry name" value="zf-C2H2"/>
    <property type="match status" value="1"/>
</dbReference>
<evidence type="ECO:0000259" key="13">
    <source>
        <dbReference type="PROSITE" id="PS50157"/>
    </source>
</evidence>
<dbReference type="InterPro" id="IPR036236">
    <property type="entry name" value="Znf_C2H2_sf"/>
</dbReference>
<comment type="similarity">
    <text evidence="2">Belongs to the krueppel C2H2-type zinc-finger protein family.</text>
</comment>
<keyword evidence="8" id="KW-0238">DNA-binding</keyword>
<comment type="caution">
    <text evidence="14">The sequence shown here is derived from an EMBL/GenBank/DDBJ whole genome shotgun (WGS) entry which is preliminary data.</text>
</comment>
<evidence type="ECO:0000256" key="12">
    <source>
        <dbReference type="SAM" id="MobiDB-lite"/>
    </source>
</evidence>
<evidence type="ECO:0000256" key="1">
    <source>
        <dbReference type="ARBA" id="ARBA00004123"/>
    </source>
</evidence>
<dbReference type="GO" id="GO:0000978">
    <property type="term" value="F:RNA polymerase II cis-regulatory region sequence-specific DNA binding"/>
    <property type="evidence" value="ECO:0007669"/>
    <property type="project" value="TreeGrafter"/>
</dbReference>
<dbReference type="SUPFAM" id="SSF57667">
    <property type="entry name" value="beta-beta-alpha zinc fingers"/>
    <property type="match status" value="2"/>
</dbReference>
<accession>A0AAN5IAS1</accession>
<dbReference type="PROSITE" id="PS50157">
    <property type="entry name" value="ZINC_FINGER_C2H2_2"/>
    <property type="match status" value="3"/>
</dbReference>
<sequence>MHTLARFKNHFGITFGCDCFLGKIGTCSIPEKKSFHRVIGIPRLVSSFHDEHCDVFTYSVEMNDQQRREIIDEWSLKAHALASFDPLMGNVLTKSLQLMSSITSGGLNASNLAYSVQSLNKERQLATESDKNSSDPLRQLMYGMSQSVELMINSLVERKEEESYEPHFSANTTKMSDRTASETSSIVFSLPTPSTMPVFAIAAPLYEEVKEESSSSEPPIINWLIDNASGELDEDDASIDQESNDASETAGQSAQGDLVCSYCGKRTRYKSKMEIHERTHTGEKPFPCTIPSCRRAFAQITLLRTHMQQMHGILAHQCTTCHARFRKFSELREHRLREKHSFRKSLVE</sequence>
<keyword evidence="9" id="KW-0804">Transcription</keyword>
<evidence type="ECO:0000256" key="5">
    <source>
        <dbReference type="ARBA" id="ARBA00022771"/>
    </source>
</evidence>
<protein>
    <recommendedName>
        <fullName evidence="13">C2H2-type domain-containing protein</fullName>
    </recommendedName>
</protein>
<feature type="domain" description="C2H2-type" evidence="13">
    <location>
        <begin position="316"/>
        <end position="345"/>
    </location>
</feature>
<feature type="domain" description="C2H2-type" evidence="13">
    <location>
        <begin position="258"/>
        <end position="285"/>
    </location>
</feature>
<dbReference type="GO" id="GO:0000981">
    <property type="term" value="F:DNA-binding transcription factor activity, RNA polymerase II-specific"/>
    <property type="evidence" value="ECO:0007669"/>
    <property type="project" value="TreeGrafter"/>
</dbReference>
<keyword evidence="5 11" id="KW-0863">Zinc-finger</keyword>
<dbReference type="GO" id="GO:0008270">
    <property type="term" value="F:zinc ion binding"/>
    <property type="evidence" value="ECO:0007669"/>
    <property type="project" value="UniProtKB-KW"/>
</dbReference>
<evidence type="ECO:0000256" key="2">
    <source>
        <dbReference type="ARBA" id="ARBA00006991"/>
    </source>
</evidence>
<evidence type="ECO:0000313" key="14">
    <source>
        <dbReference type="EMBL" id="GMR56176.1"/>
    </source>
</evidence>
<evidence type="ECO:0000256" key="7">
    <source>
        <dbReference type="ARBA" id="ARBA00023015"/>
    </source>
</evidence>
<keyword evidence="10" id="KW-0539">Nucleus</keyword>
<evidence type="ECO:0000313" key="15">
    <source>
        <dbReference type="Proteomes" id="UP001328107"/>
    </source>
</evidence>
<evidence type="ECO:0000256" key="3">
    <source>
        <dbReference type="ARBA" id="ARBA00022723"/>
    </source>
</evidence>
<evidence type="ECO:0000256" key="11">
    <source>
        <dbReference type="PROSITE-ProRule" id="PRU00042"/>
    </source>
</evidence>
<keyword evidence="6" id="KW-0862">Zinc</keyword>
<feature type="region of interest" description="Disordered" evidence="12">
    <location>
        <begin position="233"/>
        <end position="252"/>
    </location>
</feature>
<organism evidence="14 15">
    <name type="scientific">Pristionchus mayeri</name>
    <dbReference type="NCBI Taxonomy" id="1317129"/>
    <lineage>
        <taxon>Eukaryota</taxon>
        <taxon>Metazoa</taxon>
        <taxon>Ecdysozoa</taxon>
        <taxon>Nematoda</taxon>
        <taxon>Chromadorea</taxon>
        <taxon>Rhabditida</taxon>
        <taxon>Rhabditina</taxon>
        <taxon>Diplogasteromorpha</taxon>
        <taxon>Diplogasteroidea</taxon>
        <taxon>Neodiplogasteridae</taxon>
        <taxon>Pristionchus</taxon>
    </lineage>
</organism>
<dbReference type="FunFam" id="3.30.160.60:FF:001370">
    <property type="entry name" value="Zinc finger protein"/>
    <property type="match status" value="1"/>
</dbReference>
<reference evidence="15" key="1">
    <citation type="submission" date="2022-10" db="EMBL/GenBank/DDBJ databases">
        <title>Genome assembly of Pristionchus species.</title>
        <authorList>
            <person name="Yoshida K."/>
            <person name="Sommer R.J."/>
        </authorList>
    </citation>
    <scope>NUCLEOTIDE SEQUENCE [LARGE SCALE GENOMIC DNA]</scope>
    <source>
        <strain evidence="15">RS5460</strain>
    </source>
</reference>
<evidence type="ECO:0000256" key="10">
    <source>
        <dbReference type="ARBA" id="ARBA00023242"/>
    </source>
</evidence>
<keyword evidence="7" id="KW-0805">Transcription regulation</keyword>
<dbReference type="Gene3D" id="3.30.160.60">
    <property type="entry name" value="Classic Zinc Finger"/>
    <property type="match status" value="2"/>
</dbReference>
<dbReference type="PANTHER" id="PTHR23235:SF120">
    <property type="entry name" value="KRUPPEL-LIKE FACTOR 15"/>
    <property type="match status" value="1"/>
</dbReference>
<evidence type="ECO:0000256" key="8">
    <source>
        <dbReference type="ARBA" id="ARBA00023125"/>
    </source>
</evidence>
<dbReference type="InterPro" id="IPR013087">
    <property type="entry name" value="Znf_C2H2_type"/>
</dbReference>
<keyword evidence="15" id="KW-1185">Reference proteome</keyword>
<dbReference type="GO" id="GO:0005634">
    <property type="term" value="C:nucleus"/>
    <property type="evidence" value="ECO:0007669"/>
    <property type="project" value="UniProtKB-SubCell"/>
</dbReference>
<evidence type="ECO:0000256" key="6">
    <source>
        <dbReference type="ARBA" id="ARBA00022833"/>
    </source>
</evidence>
<dbReference type="Proteomes" id="UP001328107">
    <property type="component" value="Unassembled WGS sequence"/>
</dbReference>
<dbReference type="PANTHER" id="PTHR23235">
    <property type="entry name" value="KRUEPPEL-LIKE TRANSCRIPTION FACTOR"/>
    <property type="match status" value="1"/>
</dbReference>
<dbReference type="AlphaFoldDB" id="A0AAN5IAS1"/>
<dbReference type="EMBL" id="BTRK01000005">
    <property type="protein sequence ID" value="GMR56176.1"/>
    <property type="molecule type" value="Genomic_DNA"/>
</dbReference>
<evidence type="ECO:0000256" key="4">
    <source>
        <dbReference type="ARBA" id="ARBA00022737"/>
    </source>
</evidence>
<feature type="compositionally biased region" description="Acidic residues" evidence="12">
    <location>
        <begin position="233"/>
        <end position="245"/>
    </location>
</feature>
<evidence type="ECO:0000256" key="9">
    <source>
        <dbReference type="ARBA" id="ARBA00023163"/>
    </source>
</evidence>
<gene>
    <name evidence="14" type="ORF">PMAYCL1PPCAC_26371</name>
</gene>
<dbReference type="PROSITE" id="PS00028">
    <property type="entry name" value="ZINC_FINGER_C2H2_1"/>
    <property type="match status" value="2"/>
</dbReference>